<keyword evidence="3" id="KW-1185">Reference proteome</keyword>
<name>A0ABZ1QCV2_9ACTN</name>
<dbReference type="PROSITE" id="PS51318">
    <property type="entry name" value="TAT"/>
    <property type="match status" value="1"/>
</dbReference>
<keyword evidence="1" id="KW-0732">Signal</keyword>
<dbReference type="RefSeq" id="WP_031155115.1">
    <property type="nucleotide sequence ID" value="NZ_CP108036.1"/>
</dbReference>
<reference evidence="2" key="1">
    <citation type="submission" date="2022-10" db="EMBL/GenBank/DDBJ databases">
        <title>The complete genomes of actinobacterial strains from the NBC collection.</title>
        <authorList>
            <person name="Joergensen T.S."/>
            <person name="Alvarez Arevalo M."/>
            <person name="Sterndorff E.B."/>
            <person name="Faurdal D."/>
            <person name="Vuksanovic O."/>
            <person name="Mourched A.-S."/>
            <person name="Charusanti P."/>
            <person name="Shaw S."/>
            <person name="Blin K."/>
            <person name="Weber T."/>
        </authorList>
    </citation>
    <scope>NUCLEOTIDE SEQUENCE</scope>
    <source>
        <strain evidence="2">NBC_00303</strain>
    </source>
</reference>
<dbReference type="InterPro" id="IPR006311">
    <property type="entry name" value="TAT_signal"/>
</dbReference>
<gene>
    <name evidence="2" type="ORF">OHA91_18195</name>
</gene>
<protein>
    <submittedName>
        <fullName evidence="2">Uncharacterized protein</fullName>
    </submittedName>
</protein>
<proteinExistence type="predicted"/>
<organism evidence="2 3">
    <name type="scientific">Streptomyces erythrochromogenes</name>
    <dbReference type="NCBI Taxonomy" id="285574"/>
    <lineage>
        <taxon>Bacteria</taxon>
        <taxon>Bacillati</taxon>
        <taxon>Actinomycetota</taxon>
        <taxon>Actinomycetes</taxon>
        <taxon>Kitasatosporales</taxon>
        <taxon>Streptomycetaceae</taxon>
        <taxon>Streptomyces</taxon>
    </lineage>
</organism>
<dbReference type="GeneID" id="95498007"/>
<accession>A0ABZ1QCV2</accession>
<evidence type="ECO:0000313" key="3">
    <source>
        <dbReference type="Proteomes" id="UP001432312"/>
    </source>
</evidence>
<feature type="signal peptide" evidence="1">
    <location>
        <begin position="1"/>
        <end position="31"/>
    </location>
</feature>
<evidence type="ECO:0000256" key="1">
    <source>
        <dbReference type="SAM" id="SignalP"/>
    </source>
</evidence>
<sequence>MRSTRRTTFRTAAVVAGAATVLALPVGSAFADSSPAVPEPEVLPGIEQPAVKPWVDAKHGPAPHVRAFVTAVKLADGSVAKVYKIGKSHFEADVLAGSTKLDTLVSRGGAASYGQSNGLHVVLQPNGTVTSWLDGAPKPKPTPEVKKHVTVESSVRVAVPDGRIAKLVDGPRGKYVVISMPNGHVLGTVDLERPSAQTDGWTYKLVRDGKRVKFVVIEGKGGGNSWVYDFDGRLIERFTVDVPKSKEDHVRVVPSSGGTAASGPAGLGFAVVPAQG</sequence>
<feature type="chain" id="PRO_5046370604" evidence="1">
    <location>
        <begin position="32"/>
        <end position="276"/>
    </location>
</feature>
<dbReference type="Proteomes" id="UP001432312">
    <property type="component" value="Chromosome"/>
</dbReference>
<evidence type="ECO:0000313" key="2">
    <source>
        <dbReference type="EMBL" id="WUN80290.1"/>
    </source>
</evidence>
<dbReference type="EMBL" id="CP108036">
    <property type="protein sequence ID" value="WUN80290.1"/>
    <property type="molecule type" value="Genomic_DNA"/>
</dbReference>